<feature type="compositionally biased region" description="Basic and acidic residues" evidence="1">
    <location>
        <begin position="1"/>
        <end position="10"/>
    </location>
</feature>
<dbReference type="AlphaFoldDB" id="A0A6J6X0Z8"/>
<evidence type="ECO:0000256" key="1">
    <source>
        <dbReference type="SAM" id="MobiDB-lite"/>
    </source>
</evidence>
<proteinExistence type="predicted"/>
<protein>
    <submittedName>
        <fullName evidence="2">Unannotated protein</fullName>
    </submittedName>
</protein>
<feature type="region of interest" description="Disordered" evidence="1">
    <location>
        <begin position="1"/>
        <end position="41"/>
    </location>
</feature>
<name>A0A6J6X0Z8_9ZZZZ</name>
<gene>
    <name evidence="2" type="ORF">UFOPK2958_01028</name>
</gene>
<evidence type="ECO:0000313" key="2">
    <source>
        <dbReference type="EMBL" id="CAB4789096.1"/>
    </source>
</evidence>
<reference evidence="2" key="1">
    <citation type="submission" date="2020-05" db="EMBL/GenBank/DDBJ databases">
        <authorList>
            <person name="Chiriac C."/>
            <person name="Salcher M."/>
            <person name="Ghai R."/>
            <person name="Kavagutti S V."/>
        </authorList>
    </citation>
    <scope>NUCLEOTIDE SEQUENCE</scope>
</reference>
<dbReference type="EMBL" id="CAFAAB010000121">
    <property type="protein sequence ID" value="CAB4789096.1"/>
    <property type="molecule type" value="Genomic_DNA"/>
</dbReference>
<sequence>MTVGVDERGDGIGPPGANRRHHLGTTTHPRGVETHQPVTGVPGQRVAETFDNRQTVREFGEFVGDAIDGLGSNAGVDDFC</sequence>
<organism evidence="2">
    <name type="scientific">freshwater metagenome</name>
    <dbReference type="NCBI Taxonomy" id="449393"/>
    <lineage>
        <taxon>unclassified sequences</taxon>
        <taxon>metagenomes</taxon>
        <taxon>ecological metagenomes</taxon>
    </lineage>
</organism>
<accession>A0A6J6X0Z8</accession>